<dbReference type="GO" id="GO:0006355">
    <property type="term" value="P:regulation of DNA-templated transcription"/>
    <property type="evidence" value="ECO:0007669"/>
    <property type="project" value="InterPro"/>
</dbReference>
<dbReference type="SMART" id="SM00382">
    <property type="entry name" value="AAA"/>
    <property type="match status" value="1"/>
</dbReference>
<dbReference type="Proteomes" id="UP000215301">
    <property type="component" value="Unassembled WGS sequence"/>
</dbReference>
<reference evidence="8 9" key="1">
    <citation type="submission" date="2017-06" db="EMBL/GenBank/DDBJ databases">
        <title>Isolation and characterization of a thermophilic and butanogenic Thermoanaerobacterium thermosaccharolyticum M5 capable of efficient degradation of hemicellulose.</title>
        <authorList>
            <person name="Xin F."/>
            <person name="Jiang Y."/>
        </authorList>
    </citation>
    <scope>NUCLEOTIDE SEQUENCE [LARGE SCALE GENOMIC DNA]</scope>
    <source>
        <strain evidence="8 9">M5</strain>
    </source>
</reference>
<organism evidence="8 9">
    <name type="scientific">Thermoanaerobacterium thermosaccharolyticum</name>
    <name type="common">Clostridium thermosaccharolyticum</name>
    <dbReference type="NCBI Taxonomy" id="1517"/>
    <lineage>
        <taxon>Bacteria</taxon>
        <taxon>Bacillati</taxon>
        <taxon>Bacillota</taxon>
        <taxon>Clostridia</taxon>
        <taxon>Thermoanaerobacterales</taxon>
        <taxon>Thermoanaerobacteraceae</taxon>
        <taxon>Thermoanaerobacterium</taxon>
    </lineage>
</organism>
<dbReference type="Gene3D" id="1.10.1790.10">
    <property type="entry name" value="PRD domain"/>
    <property type="match status" value="2"/>
</dbReference>
<dbReference type="Pfam" id="PF00874">
    <property type="entry name" value="PRD"/>
    <property type="match status" value="2"/>
</dbReference>
<dbReference type="InterPro" id="IPR002078">
    <property type="entry name" value="Sigma_54_int"/>
</dbReference>
<feature type="domain" description="PTS EIIA type-4" evidence="6">
    <location>
        <begin position="551"/>
        <end position="691"/>
    </location>
</feature>
<evidence type="ECO:0000259" key="7">
    <source>
        <dbReference type="PROSITE" id="PS51372"/>
    </source>
</evidence>
<evidence type="ECO:0000313" key="8">
    <source>
        <dbReference type="EMBL" id="OXT09079.1"/>
    </source>
</evidence>
<protein>
    <submittedName>
        <fullName evidence="8">Transcriptional regulator</fullName>
    </submittedName>
</protein>
<feature type="domain" description="Sigma-54 factor interaction" evidence="5">
    <location>
        <begin position="88"/>
        <end position="321"/>
    </location>
</feature>
<feature type="domain" description="PRD" evidence="7">
    <location>
        <begin position="800"/>
        <end position="906"/>
    </location>
</feature>
<dbReference type="Pfam" id="PF00158">
    <property type="entry name" value="Sigma54_activat"/>
    <property type="match status" value="1"/>
</dbReference>
<keyword evidence="4" id="KW-0238">DNA-binding</keyword>
<evidence type="ECO:0000256" key="4">
    <source>
        <dbReference type="ARBA" id="ARBA00023125"/>
    </source>
</evidence>
<dbReference type="InterPro" id="IPR036662">
    <property type="entry name" value="PTS_EIIA_man-typ_sf"/>
</dbReference>
<comment type="caution">
    <text evidence="8">The sequence shown here is derived from an EMBL/GenBank/DDBJ whole genome shotgun (WGS) entry which is preliminary data.</text>
</comment>
<keyword evidence="2" id="KW-0547">Nucleotide-binding</keyword>
<evidence type="ECO:0000256" key="2">
    <source>
        <dbReference type="ARBA" id="ARBA00022741"/>
    </source>
</evidence>
<dbReference type="PROSITE" id="PS51096">
    <property type="entry name" value="PTS_EIIA_TYPE_4"/>
    <property type="match status" value="1"/>
</dbReference>
<dbReference type="InterPro" id="IPR027417">
    <property type="entry name" value="P-loop_NTPase"/>
</dbReference>
<dbReference type="SUPFAM" id="SSF63520">
    <property type="entry name" value="PTS-regulatory domain, PRD"/>
    <property type="match status" value="2"/>
</dbReference>
<feature type="domain" description="PRD" evidence="7">
    <location>
        <begin position="443"/>
        <end position="548"/>
    </location>
</feature>
<evidence type="ECO:0000256" key="1">
    <source>
        <dbReference type="ARBA" id="ARBA00022679"/>
    </source>
</evidence>
<proteinExistence type="predicted"/>
<dbReference type="PANTHER" id="PTHR32071:SF38">
    <property type="entry name" value="PSP OPERON TRANSCRIPTIONAL ACTIVATOR"/>
    <property type="match status" value="1"/>
</dbReference>
<dbReference type="AlphaFoldDB" id="A0A231VLX6"/>
<dbReference type="InterPro" id="IPR025943">
    <property type="entry name" value="Sigma_54_int_dom_ATP-bd_2"/>
</dbReference>
<dbReference type="SUPFAM" id="SSF52540">
    <property type="entry name" value="P-loop containing nucleoside triphosphate hydrolases"/>
    <property type="match status" value="1"/>
</dbReference>
<dbReference type="GO" id="GO:0009401">
    <property type="term" value="P:phosphoenolpyruvate-dependent sugar phosphotransferase system"/>
    <property type="evidence" value="ECO:0007669"/>
    <property type="project" value="InterPro"/>
</dbReference>
<evidence type="ECO:0000313" key="9">
    <source>
        <dbReference type="Proteomes" id="UP000215301"/>
    </source>
</evidence>
<dbReference type="PROSITE" id="PS50045">
    <property type="entry name" value="SIGMA54_INTERACT_4"/>
    <property type="match status" value="1"/>
</dbReference>
<evidence type="ECO:0000259" key="6">
    <source>
        <dbReference type="PROSITE" id="PS51096"/>
    </source>
</evidence>
<keyword evidence="1" id="KW-0808">Transferase</keyword>
<dbReference type="EMBL" id="NKHD01000006">
    <property type="protein sequence ID" value="OXT09079.1"/>
    <property type="molecule type" value="Genomic_DNA"/>
</dbReference>
<dbReference type="GO" id="GO:0016740">
    <property type="term" value="F:transferase activity"/>
    <property type="evidence" value="ECO:0007669"/>
    <property type="project" value="UniProtKB-KW"/>
</dbReference>
<dbReference type="PROSITE" id="PS00676">
    <property type="entry name" value="SIGMA54_INTERACT_2"/>
    <property type="match status" value="1"/>
</dbReference>
<dbReference type="Gene3D" id="3.40.50.510">
    <property type="entry name" value="Phosphotransferase system, mannose-type IIA component"/>
    <property type="match status" value="1"/>
</dbReference>
<dbReference type="InterPro" id="IPR036390">
    <property type="entry name" value="WH_DNA-bd_sf"/>
</dbReference>
<dbReference type="InterPro" id="IPR036634">
    <property type="entry name" value="PRD_sf"/>
</dbReference>
<dbReference type="GO" id="GO:0016020">
    <property type="term" value="C:membrane"/>
    <property type="evidence" value="ECO:0007669"/>
    <property type="project" value="InterPro"/>
</dbReference>
<sequence>MVKGIFKLKRKDLILKKLIELSNGNGIDAMTLANELNMSRANVSHELNLLCKEGKVIKSDGRPVLFSPVFNSTNSNSNDSKLYELDMLIKNNISLKQAGEQAKAAILYPPKGIHCLILGETGVGKSTFARIMHKYAIDMGVKKPDAPFIAFNCADYSNNPQLLTAQLFGVKKGAYTGADTDKEGLIEKANGGILFLDEVHRLPPEGQEILFTFLDTGYFRRVGDVENRTSDVLIISATTEDPSSSLLNTFTRRIPMIIKIPPLRERTLEERFYLLKRFFKHESIKLNRDIFVSLNSMRAFCSYDCPNNIGQLESDVKLICAKVYSEFLTNKKNDIRICSRDLPDYIKKGLYTDKQHRMLWNEVIGDDIEFFKFSPTNEIEEIPTASNDNSIYEIINDRLRQLKAKGISDIDIESILEKDIAKYFHKQIYGITEEKNKQNLIHILGEDIINITDRIAESVSELLGKDLSQNSYTALALHLNTLIERVNKNKPIVNPQLSKIKQLYPREFEVAVEAKKIIEKYLNVSIPEDEAGFITIFLISDKEYINRQNEKVKVIIIAHGNSTATSMADVANKLLGENYAIGLDAHLDKSPLEVLETLKDYVRNDMNQAGYLLLVDMGSLTTFGETIEKEFNVPVKVIPLISTLHVIEATRKALLGMPLNNIYMSVLSINSYMENNMDFAPLISDKKKIAIITACLTGEGASVAIKSFLKNNLKYDKDLFEIIPIDSLDKHMTMKKIGEIQENMEIAFIVSSFPLDTNIKQYSMNDVLSLKVMKELQEIVDIKTALVKMGNVLKENIDNIDGEELYSDIQNTIMKLCDTLSICFDDDMLLGIILHFAFMVSRIKKGEKSIEYIGKDEYIKSNRSLYNAVKKALTHLNTKYSIIIPDDEICYIMRFFQEKDALFNMI</sequence>
<name>A0A231VLX6_THETR</name>
<dbReference type="PANTHER" id="PTHR32071">
    <property type="entry name" value="TRANSCRIPTIONAL REGULATORY PROTEIN"/>
    <property type="match status" value="1"/>
</dbReference>
<dbReference type="Pfam" id="PF03610">
    <property type="entry name" value="EIIA-man"/>
    <property type="match status" value="1"/>
</dbReference>
<dbReference type="GO" id="GO:0005524">
    <property type="term" value="F:ATP binding"/>
    <property type="evidence" value="ECO:0007669"/>
    <property type="project" value="UniProtKB-KW"/>
</dbReference>
<evidence type="ECO:0000256" key="3">
    <source>
        <dbReference type="ARBA" id="ARBA00022840"/>
    </source>
</evidence>
<dbReference type="SUPFAM" id="SSF53062">
    <property type="entry name" value="PTS system fructose IIA component-like"/>
    <property type="match status" value="1"/>
</dbReference>
<dbReference type="InterPro" id="IPR003593">
    <property type="entry name" value="AAA+_ATPase"/>
</dbReference>
<dbReference type="CDD" id="cd00009">
    <property type="entry name" value="AAA"/>
    <property type="match status" value="1"/>
</dbReference>
<dbReference type="InterPro" id="IPR004701">
    <property type="entry name" value="PTS_EIIA_man-typ"/>
</dbReference>
<gene>
    <name evidence="8" type="ORF">CE561_02695</name>
</gene>
<accession>A0A231VLX6</accession>
<dbReference type="GO" id="GO:0003677">
    <property type="term" value="F:DNA binding"/>
    <property type="evidence" value="ECO:0007669"/>
    <property type="project" value="UniProtKB-KW"/>
</dbReference>
<evidence type="ECO:0000259" key="5">
    <source>
        <dbReference type="PROSITE" id="PS50045"/>
    </source>
</evidence>
<keyword evidence="3" id="KW-0067">ATP-binding</keyword>
<dbReference type="InterPro" id="IPR011608">
    <property type="entry name" value="PRD"/>
</dbReference>
<dbReference type="SUPFAM" id="SSF46785">
    <property type="entry name" value="Winged helix' DNA-binding domain"/>
    <property type="match status" value="1"/>
</dbReference>
<dbReference type="Gene3D" id="3.40.50.300">
    <property type="entry name" value="P-loop containing nucleotide triphosphate hydrolases"/>
    <property type="match status" value="1"/>
</dbReference>
<dbReference type="PROSITE" id="PS51372">
    <property type="entry name" value="PRD_2"/>
    <property type="match status" value="2"/>
</dbReference>